<dbReference type="Gene3D" id="3.90.1150.140">
    <property type="match status" value="1"/>
</dbReference>
<evidence type="ECO:0000256" key="1">
    <source>
        <dbReference type="SAM" id="SignalP"/>
    </source>
</evidence>
<proteinExistence type="predicted"/>
<dbReference type="Gene3D" id="3.40.50.12170">
    <property type="entry name" value="Uncharacterised protein PF07075, DUF1343"/>
    <property type="match status" value="1"/>
</dbReference>
<dbReference type="Proteomes" id="UP000295621">
    <property type="component" value="Unassembled WGS sequence"/>
</dbReference>
<feature type="signal peptide" evidence="1">
    <location>
        <begin position="1"/>
        <end position="23"/>
    </location>
</feature>
<dbReference type="InterPro" id="IPR006311">
    <property type="entry name" value="TAT_signal"/>
</dbReference>
<accession>A0A4R4RAN9</accession>
<feature type="chain" id="PRO_5039165808" evidence="1">
    <location>
        <begin position="24"/>
        <end position="435"/>
    </location>
</feature>
<keyword evidence="1" id="KW-0732">Signal</keyword>
<evidence type="ECO:0000313" key="5">
    <source>
        <dbReference type="Proteomes" id="UP000295621"/>
    </source>
</evidence>
<feature type="domain" description="Peptidoglycan beta-N-acetylmuramidase NamZ C-terminal" evidence="3">
    <location>
        <begin position="277"/>
        <end position="431"/>
    </location>
</feature>
<dbReference type="InterPro" id="IPR048502">
    <property type="entry name" value="NamZ_N"/>
</dbReference>
<evidence type="ECO:0000259" key="2">
    <source>
        <dbReference type="Pfam" id="PF07075"/>
    </source>
</evidence>
<evidence type="ECO:0000259" key="3">
    <source>
        <dbReference type="Pfam" id="PF20732"/>
    </source>
</evidence>
<name>A0A4R4RAN9_9ACTN</name>
<dbReference type="PROSITE" id="PS51318">
    <property type="entry name" value="TAT"/>
    <property type="match status" value="1"/>
</dbReference>
<protein>
    <submittedName>
        <fullName evidence="4">DUF1343 domain-containing protein</fullName>
    </submittedName>
</protein>
<feature type="domain" description="Peptidoglycan beta-N-acetylmuramidase NamZ N-terminal" evidence="2">
    <location>
        <begin position="64"/>
        <end position="272"/>
    </location>
</feature>
<dbReference type="Pfam" id="PF07075">
    <property type="entry name" value="NamZ_N"/>
    <property type="match status" value="1"/>
</dbReference>
<dbReference type="PIRSF" id="PIRSF016719">
    <property type="entry name" value="UCP016719"/>
    <property type="match status" value="1"/>
</dbReference>
<evidence type="ECO:0000313" key="4">
    <source>
        <dbReference type="EMBL" id="TDC46208.1"/>
    </source>
</evidence>
<dbReference type="EMBL" id="SMKL01000105">
    <property type="protein sequence ID" value="TDC46208.1"/>
    <property type="molecule type" value="Genomic_DNA"/>
</dbReference>
<dbReference type="PANTHER" id="PTHR42915">
    <property type="entry name" value="HYPOTHETICAL 460 KDA PROTEIN IN FEUA-SIGW INTERGENIC REGION [PRECURSOR]"/>
    <property type="match status" value="1"/>
</dbReference>
<organism evidence="4 5">
    <name type="scientific">Jiangella ureilytica</name>
    <dbReference type="NCBI Taxonomy" id="2530374"/>
    <lineage>
        <taxon>Bacteria</taxon>
        <taxon>Bacillati</taxon>
        <taxon>Actinomycetota</taxon>
        <taxon>Actinomycetes</taxon>
        <taxon>Jiangellales</taxon>
        <taxon>Jiangellaceae</taxon>
        <taxon>Jiangella</taxon>
    </lineage>
</organism>
<dbReference type="Pfam" id="PF20732">
    <property type="entry name" value="NamZ_C"/>
    <property type="match status" value="1"/>
</dbReference>
<dbReference type="InterPro" id="IPR008302">
    <property type="entry name" value="NamZ"/>
</dbReference>
<reference evidence="4 5" key="1">
    <citation type="submission" date="2019-02" db="EMBL/GenBank/DDBJ databases">
        <title>Draft genome sequences of novel Actinobacteria.</title>
        <authorList>
            <person name="Sahin N."/>
            <person name="Ay H."/>
            <person name="Saygin H."/>
        </authorList>
    </citation>
    <scope>NUCLEOTIDE SEQUENCE [LARGE SCALE GENOMIC DNA]</scope>
    <source>
        <strain evidence="4 5">KC603</strain>
    </source>
</reference>
<keyword evidence="5" id="KW-1185">Reference proteome</keyword>
<gene>
    <name evidence="4" type="ORF">E1212_27385</name>
</gene>
<dbReference type="PANTHER" id="PTHR42915:SF1">
    <property type="entry name" value="PEPTIDOGLYCAN BETA-N-ACETYLMURAMIDASE NAMZ"/>
    <property type="match status" value="1"/>
</dbReference>
<dbReference type="GO" id="GO:0033922">
    <property type="term" value="F:peptidoglycan beta-N-acetylmuramidase activity"/>
    <property type="evidence" value="ECO:0007669"/>
    <property type="project" value="InterPro"/>
</dbReference>
<dbReference type="RefSeq" id="WP_131988435.1">
    <property type="nucleotide sequence ID" value="NZ_SMKL01000105.1"/>
</dbReference>
<dbReference type="OrthoDB" id="9801061at2"/>
<dbReference type="AlphaFoldDB" id="A0A4R4RAN9"/>
<dbReference type="InterPro" id="IPR048503">
    <property type="entry name" value="NamZ_C"/>
</dbReference>
<sequence length="435" mass="46900">MDRRRFIASAGLTAGLGAAGAVAAPSVAFAARGGSGGDDPARAVLTGAQRLADDDWTALSGHRVGVISNPTGILRDASHIVDSMVASGNVDIAGVFGPEHGFRGSAQAGEAEETTIDPRTGVTVYDAYGAQEAGFMRMFAQAHVEVVVFDIQDVGARFYTYIWTMWSAMRAAARMGLKFVVLDRPNPVGGTAAGPMLFPGFESGIGQRYIVQQHGMTVGELARFFNAEFLPDDAGATVEDLEIVTMRRWRPGSRYADTGLPWVLPSPNMPTPDTAQVYVGTCLFEGTAASEGRGSTRPFELIGAPYGTYHWSDALNEAGLPGVDFREAYFVPTFSKHVGKVCGGVQLHVTDPYEFEPVRTGVEMVVAAKRLYPEAFSWRGGGTSDGFIHLLHGSDRLRIMVDAGASADEIVASWQDELAEFDQRRQQYLLYRGRR</sequence>
<comment type="caution">
    <text evidence="4">The sequence shown here is derived from an EMBL/GenBank/DDBJ whole genome shotgun (WGS) entry which is preliminary data.</text>
</comment>